<comment type="caution">
    <text evidence="1">The sequence shown here is derived from an EMBL/GenBank/DDBJ whole genome shotgun (WGS) entry which is preliminary data.</text>
</comment>
<dbReference type="EMBL" id="JQZW01000019">
    <property type="protein sequence ID" value="KGN97045.1"/>
    <property type="molecule type" value="Genomic_DNA"/>
</dbReference>
<name>A0A0A2G3V4_9PORP</name>
<protein>
    <submittedName>
        <fullName evidence="1">Uncharacterized protein</fullName>
    </submittedName>
</protein>
<evidence type="ECO:0000313" key="2">
    <source>
        <dbReference type="Proteomes" id="UP000030134"/>
    </source>
</evidence>
<organism evidence="1 2">
    <name type="scientific">Porphyromonas gingivicanis</name>
    <dbReference type="NCBI Taxonomy" id="266762"/>
    <lineage>
        <taxon>Bacteria</taxon>
        <taxon>Pseudomonadati</taxon>
        <taxon>Bacteroidota</taxon>
        <taxon>Bacteroidia</taxon>
        <taxon>Bacteroidales</taxon>
        <taxon>Porphyromonadaceae</taxon>
        <taxon>Porphyromonas</taxon>
    </lineage>
</organism>
<gene>
    <name evidence="1" type="ORF">HQ36_08415</name>
</gene>
<reference evidence="1 2" key="1">
    <citation type="submission" date="2014-08" db="EMBL/GenBank/DDBJ databases">
        <title>Porphyromonas gingivicanis strain:COT-022_OH1391 Genome sequencing.</title>
        <authorList>
            <person name="Wallis C."/>
            <person name="Deusch O."/>
            <person name="O'Flynn C."/>
            <person name="Davis I."/>
            <person name="Jospin G."/>
            <person name="Darling A.E."/>
            <person name="Coil D.A."/>
            <person name="Alexiev A."/>
            <person name="Horsfall A."/>
            <person name="Kirkwood N."/>
            <person name="Harris S."/>
            <person name="Eisen J.A."/>
        </authorList>
    </citation>
    <scope>NUCLEOTIDE SEQUENCE [LARGE SCALE GENOMIC DNA]</scope>
    <source>
        <strain evidence="2">COT-022 OH1391</strain>
    </source>
</reference>
<accession>A0A0A2G3V4</accession>
<evidence type="ECO:0000313" key="1">
    <source>
        <dbReference type="EMBL" id="KGN97045.1"/>
    </source>
</evidence>
<sequence length="89" mass="10230">MPQSIALFSLSGQMAGKKDILKKTLFKHPLNKLKRGTRKEKMNKACKSNDVAIDFSKHFDKKRNIEHALSCLFRNKNISLQGVFHGIRF</sequence>
<keyword evidence="2" id="KW-1185">Reference proteome</keyword>
<dbReference type="Proteomes" id="UP000030134">
    <property type="component" value="Unassembled WGS sequence"/>
</dbReference>
<proteinExistence type="predicted"/>
<dbReference type="AlphaFoldDB" id="A0A0A2G3V4"/>